<dbReference type="AlphaFoldDB" id="A0A9X0A3R1"/>
<keyword evidence="10 12" id="KW-0472">Membrane</keyword>
<dbReference type="InterPro" id="IPR028325">
    <property type="entry name" value="VG_K_chnl"/>
</dbReference>
<dbReference type="GO" id="GO:0005251">
    <property type="term" value="F:delayed rectifier potassium channel activity"/>
    <property type="evidence" value="ECO:0007669"/>
    <property type="project" value="TreeGrafter"/>
</dbReference>
<evidence type="ECO:0000256" key="11">
    <source>
        <dbReference type="ARBA" id="ARBA00023303"/>
    </source>
</evidence>
<keyword evidence="11" id="KW-0407">Ion channel</keyword>
<evidence type="ECO:0000256" key="12">
    <source>
        <dbReference type="SAM" id="Phobius"/>
    </source>
</evidence>
<keyword evidence="4 12" id="KW-0812">Transmembrane</keyword>
<dbReference type="Proteomes" id="UP001163046">
    <property type="component" value="Unassembled WGS sequence"/>
</dbReference>
<dbReference type="InterPro" id="IPR027359">
    <property type="entry name" value="Volt_channel_dom_sf"/>
</dbReference>
<evidence type="ECO:0000259" key="14">
    <source>
        <dbReference type="Pfam" id="PF00520"/>
    </source>
</evidence>
<dbReference type="PRINTS" id="PR00169">
    <property type="entry name" value="KCHANNEL"/>
</dbReference>
<evidence type="ECO:0000256" key="10">
    <source>
        <dbReference type="ARBA" id="ARBA00023136"/>
    </source>
</evidence>
<evidence type="ECO:0000313" key="15">
    <source>
        <dbReference type="EMBL" id="KAJ7392852.1"/>
    </source>
</evidence>
<dbReference type="InterPro" id="IPR005821">
    <property type="entry name" value="Ion_trans_dom"/>
</dbReference>
<sequence>MFSILMITTSVIVSCLETLPGFRGARECDVDLRCNETAAKKDSENATLACDKTQLSGELDNCTYKTLEVFIILDTICYSWFLFEYLVRFAMAPNRFQFLISPLNIVDLLAILPFFTIIIGGNRRLVSLTVLRIARLLRIFRILKLTRYSRGLKVMMFTVARV</sequence>
<comment type="caution">
    <text evidence="15">The sequence shown here is derived from an EMBL/GenBank/DDBJ whole genome shotgun (WGS) entry which is preliminary data.</text>
</comment>
<keyword evidence="6" id="KW-0851">Voltage-gated channel</keyword>
<feature type="transmembrane region" description="Helical" evidence="12">
    <location>
        <begin position="99"/>
        <end position="119"/>
    </location>
</feature>
<evidence type="ECO:0000256" key="1">
    <source>
        <dbReference type="ARBA" id="ARBA00004141"/>
    </source>
</evidence>
<feature type="chain" id="PRO_5040754743" evidence="13">
    <location>
        <begin position="16"/>
        <end position="162"/>
    </location>
</feature>
<reference evidence="15" key="1">
    <citation type="submission" date="2023-01" db="EMBL/GenBank/DDBJ databases">
        <title>Genome assembly of the deep-sea coral Lophelia pertusa.</title>
        <authorList>
            <person name="Herrera S."/>
            <person name="Cordes E."/>
        </authorList>
    </citation>
    <scope>NUCLEOTIDE SEQUENCE</scope>
    <source>
        <strain evidence="15">USNM1676648</strain>
        <tissue evidence="15">Polyp</tissue>
    </source>
</reference>
<feature type="signal peptide" evidence="13">
    <location>
        <begin position="1"/>
        <end position="15"/>
    </location>
</feature>
<evidence type="ECO:0000256" key="2">
    <source>
        <dbReference type="ARBA" id="ARBA00022448"/>
    </source>
</evidence>
<keyword evidence="13" id="KW-0732">Signal</keyword>
<organism evidence="15 16">
    <name type="scientific">Desmophyllum pertusum</name>
    <dbReference type="NCBI Taxonomy" id="174260"/>
    <lineage>
        <taxon>Eukaryota</taxon>
        <taxon>Metazoa</taxon>
        <taxon>Cnidaria</taxon>
        <taxon>Anthozoa</taxon>
        <taxon>Hexacorallia</taxon>
        <taxon>Scleractinia</taxon>
        <taxon>Caryophylliina</taxon>
        <taxon>Caryophylliidae</taxon>
        <taxon>Desmophyllum</taxon>
    </lineage>
</organism>
<dbReference type="EMBL" id="MU825400">
    <property type="protein sequence ID" value="KAJ7392852.1"/>
    <property type="molecule type" value="Genomic_DNA"/>
</dbReference>
<evidence type="ECO:0000313" key="16">
    <source>
        <dbReference type="Proteomes" id="UP001163046"/>
    </source>
</evidence>
<feature type="domain" description="Ion transport" evidence="14">
    <location>
        <begin position="1"/>
        <end position="161"/>
    </location>
</feature>
<keyword evidence="8 12" id="KW-1133">Transmembrane helix</keyword>
<gene>
    <name evidence="15" type="primary">KCNA2_8</name>
    <name evidence="15" type="ORF">OS493_010512</name>
</gene>
<feature type="transmembrane region" description="Helical" evidence="12">
    <location>
        <begin position="69"/>
        <end position="87"/>
    </location>
</feature>
<accession>A0A9X0A3R1</accession>
<keyword evidence="16" id="KW-1185">Reference proteome</keyword>
<evidence type="ECO:0000256" key="8">
    <source>
        <dbReference type="ARBA" id="ARBA00022989"/>
    </source>
</evidence>
<evidence type="ECO:0000256" key="9">
    <source>
        <dbReference type="ARBA" id="ARBA00023065"/>
    </source>
</evidence>
<comment type="subcellular location">
    <subcellularLocation>
        <location evidence="1">Membrane</location>
        <topology evidence="1">Multi-pass membrane protein</topology>
    </subcellularLocation>
</comment>
<name>A0A9X0A3R1_9CNID</name>
<protein>
    <submittedName>
        <fullName evidence="15">Potassium voltage-gated channel sub A member 2</fullName>
    </submittedName>
</protein>
<keyword evidence="3" id="KW-0633">Potassium transport</keyword>
<dbReference type="GO" id="GO:0008076">
    <property type="term" value="C:voltage-gated potassium channel complex"/>
    <property type="evidence" value="ECO:0007669"/>
    <property type="project" value="InterPro"/>
</dbReference>
<evidence type="ECO:0000256" key="7">
    <source>
        <dbReference type="ARBA" id="ARBA00022958"/>
    </source>
</evidence>
<evidence type="ECO:0000256" key="13">
    <source>
        <dbReference type="SAM" id="SignalP"/>
    </source>
</evidence>
<dbReference type="PANTHER" id="PTHR11537:SF113">
    <property type="entry name" value="POTASSIUM VOLTAGE-GATED CHANNEL PROTEIN SHAKER"/>
    <property type="match status" value="1"/>
</dbReference>
<evidence type="ECO:0000256" key="5">
    <source>
        <dbReference type="ARBA" id="ARBA00022826"/>
    </source>
</evidence>
<dbReference type="Gene3D" id="1.20.120.350">
    <property type="entry name" value="Voltage-gated potassium channels. Chain C"/>
    <property type="match status" value="1"/>
</dbReference>
<dbReference type="OrthoDB" id="415460at2759"/>
<keyword evidence="5" id="KW-0631">Potassium channel</keyword>
<proteinExistence type="predicted"/>
<dbReference type="SUPFAM" id="SSF81324">
    <property type="entry name" value="Voltage-gated potassium channels"/>
    <property type="match status" value="1"/>
</dbReference>
<evidence type="ECO:0000256" key="3">
    <source>
        <dbReference type="ARBA" id="ARBA00022538"/>
    </source>
</evidence>
<evidence type="ECO:0000256" key="6">
    <source>
        <dbReference type="ARBA" id="ARBA00022882"/>
    </source>
</evidence>
<evidence type="ECO:0000256" key="4">
    <source>
        <dbReference type="ARBA" id="ARBA00022692"/>
    </source>
</evidence>
<keyword evidence="2" id="KW-0813">Transport</keyword>
<keyword evidence="9" id="KW-0406">Ion transport</keyword>
<keyword evidence="7" id="KW-0630">Potassium</keyword>
<dbReference type="GO" id="GO:0001508">
    <property type="term" value="P:action potential"/>
    <property type="evidence" value="ECO:0007669"/>
    <property type="project" value="TreeGrafter"/>
</dbReference>
<dbReference type="PANTHER" id="PTHR11537">
    <property type="entry name" value="VOLTAGE-GATED POTASSIUM CHANNEL"/>
    <property type="match status" value="1"/>
</dbReference>
<dbReference type="Pfam" id="PF00520">
    <property type="entry name" value="Ion_trans"/>
    <property type="match status" value="1"/>
</dbReference>